<keyword evidence="1" id="KW-0175">Coiled coil</keyword>
<sequence length="163" mass="19339">MVSKQFRRRAMPKIDWSEGLLPEGEYVLLAHQVRELTDRGGSLVWYVDWLVIEPARLRGRRFTDRMSWKETAMWYTRRIMAAAFPEDVRAGKIVDYKPQDLEGKLIRAKVELRKIGDEKYNRIAWARWLSTGEDEELKEAIEVALRRVREAEEEAKDEEEIPF</sequence>
<evidence type="ECO:0000313" key="3">
    <source>
        <dbReference type="Proteomes" id="UP000278031"/>
    </source>
</evidence>
<feature type="coiled-coil region" evidence="1">
    <location>
        <begin position="134"/>
        <end position="161"/>
    </location>
</feature>
<organism evidence="2 3">
    <name type="scientific">Candidatus Iainarchaeum sp</name>
    <dbReference type="NCBI Taxonomy" id="3101447"/>
    <lineage>
        <taxon>Archaea</taxon>
        <taxon>Candidatus Iainarchaeota</taxon>
        <taxon>Candidatus Iainarchaeia</taxon>
        <taxon>Candidatus Iainarchaeales</taxon>
        <taxon>Candidatus Iainarchaeaceae</taxon>
        <taxon>Candidatus Iainarchaeum</taxon>
    </lineage>
</organism>
<reference evidence="2 3" key="1">
    <citation type="submission" date="2018-06" db="EMBL/GenBank/DDBJ databases">
        <title>Extensive metabolic versatility and redundancy in microbially diverse, dynamic hydrothermal sediments.</title>
        <authorList>
            <person name="Dombrowski N."/>
            <person name="Teske A."/>
            <person name="Baker B.J."/>
        </authorList>
    </citation>
    <scope>NUCLEOTIDE SEQUENCE [LARGE SCALE GENOMIC DNA]</scope>
    <source>
        <strain evidence="2">B51_G17</strain>
    </source>
</reference>
<dbReference type="AlphaFoldDB" id="A0A497JGN2"/>
<accession>A0A497JGN2</accession>
<name>A0A497JGN2_9ARCH</name>
<comment type="caution">
    <text evidence="2">The sequence shown here is derived from an EMBL/GenBank/DDBJ whole genome shotgun (WGS) entry which is preliminary data.</text>
</comment>
<evidence type="ECO:0000256" key="1">
    <source>
        <dbReference type="SAM" id="Coils"/>
    </source>
</evidence>
<gene>
    <name evidence="2" type="ORF">DRO04_02995</name>
</gene>
<dbReference type="Proteomes" id="UP000278031">
    <property type="component" value="Unassembled WGS sequence"/>
</dbReference>
<dbReference type="EMBL" id="QMWP01000116">
    <property type="protein sequence ID" value="RLG69712.1"/>
    <property type="molecule type" value="Genomic_DNA"/>
</dbReference>
<evidence type="ECO:0000313" key="2">
    <source>
        <dbReference type="EMBL" id="RLG69712.1"/>
    </source>
</evidence>
<protein>
    <submittedName>
        <fullName evidence="2">Uncharacterized protein</fullName>
    </submittedName>
</protein>
<proteinExistence type="predicted"/>